<keyword evidence="12" id="KW-1185">Reference proteome</keyword>
<dbReference type="PANTHER" id="PTHR12219">
    <property type="entry name" value="NADH-UBIQUINONE OXIDOREDUCTASE"/>
    <property type="match status" value="1"/>
</dbReference>
<evidence type="ECO:0000256" key="2">
    <source>
        <dbReference type="ARBA" id="ARBA00015796"/>
    </source>
</evidence>
<dbReference type="Gene3D" id="3.30.160.190">
    <property type="entry name" value="atu1810 like domain"/>
    <property type="match status" value="1"/>
</dbReference>
<gene>
    <name evidence="11" type="ORF">GE061_012482</name>
</gene>
<evidence type="ECO:0000256" key="5">
    <source>
        <dbReference type="ARBA" id="ARBA00022792"/>
    </source>
</evidence>
<name>A0A8S9XWI0_APOLU</name>
<evidence type="ECO:0000256" key="6">
    <source>
        <dbReference type="ARBA" id="ARBA00022946"/>
    </source>
</evidence>
<accession>A0A8S9XWI0</accession>
<dbReference type="GO" id="GO:0022900">
    <property type="term" value="P:electron transport chain"/>
    <property type="evidence" value="ECO:0007669"/>
    <property type="project" value="InterPro"/>
</dbReference>
<comment type="subcellular location">
    <subcellularLocation>
        <location evidence="10">Mitochondrion inner membrane</location>
        <topology evidence="10">Peripheral membrane protein</topology>
        <orientation evidence="10">Matrix side</orientation>
    </subcellularLocation>
</comment>
<dbReference type="OrthoDB" id="3089at2759"/>
<keyword evidence="7 10" id="KW-0249">Electron transport</keyword>
<evidence type="ECO:0000256" key="3">
    <source>
        <dbReference type="ARBA" id="ARBA00022448"/>
    </source>
</evidence>
<organism evidence="11 12">
    <name type="scientific">Apolygus lucorum</name>
    <name type="common">Small green plant bug</name>
    <name type="synonym">Lygocoris lucorum</name>
    <dbReference type="NCBI Taxonomy" id="248454"/>
    <lineage>
        <taxon>Eukaryota</taxon>
        <taxon>Metazoa</taxon>
        <taxon>Ecdysozoa</taxon>
        <taxon>Arthropoda</taxon>
        <taxon>Hexapoda</taxon>
        <taxon>Insecta</taxon>
        <taxon>Pterygota</taxon>
        <taxon>Neoptera</taxon>
        <taxon>Paraneoptera</taxon>
        <taxon>Hemiptera</taxon>
        <taxon>Heteroptera</taxon>
        <taxon>Panheteroptera</taxon>
        <taxon>Cimicomorpha</taxon>
        <taxon>Miridae</taxon>
        <taxon>Mirini</taxon>
        <taxon>Apolygus</taxon>
    </lineage>
</organism>
<keyword evidence="3 10" id="KW-0813">Transport</keyword>
<keyword evidence="9 10" id="KW-0472">Membrane</keyword>
<dbReference type="InterPro" id="IPR006885">
    <property type="entry name" value="NADH_UbQ_FeS_4_mit-like"/>
</dbReference>
<sequence length="212" mass="24257">MDIALHVSGKVTQAMLKIGILTGMRCPLIFSRRAGSTGDLMKDCGWDRLLKNAYCLKEADRKDNKVEMRKAKEPQTGLAGQKISVDTHCEIKCLQYIDGTPRRAVEETHAVIRRRPKLVTQQGTNNVGVWELTLDVKERWENPCMGWSSNGYPLSNLNLYFRSSEEASVFARKRGWSFEVEDSDSPEKPKRHKAKSYAEIFSWNSRKRMSTK</sequence>
<dbReference type="AlphaFoldDB" id="A0A8S9XWI0"/>
<evidence type="ECO:0000256" key="4">
    <source>
        <dbReference type="ARBA" id="ARBA00022660"/>
    </source>
</evidence>
<reference evidence="11" key="1">
    <citation type="journal article" date="2021" name="Mol. Ecol. Resour.">
        <title>Apolygus lucorum genome provides insights into omnivorousness and mesophyll feeding.</title>
        <authorList>
            <person name="Liu Y."/>
            <person name="Liu H."/>
            <person name="Wang H."/>
            <person name="Huang T."/>
            <person name="Liu B."/>
            <person name="Yang B."/>
            <person name="Yin L."/>
            <person name="Li B."/>
            <person name="Zhang Y."/>
            <person name="Zhang S."/>
            <person name="Jiang F."/>
            <person name="Zhang X."/>
            <person name="Ren Y."/>
            <person name="Wang B."/>
            <person name="Wang S."/>
            <person name="Lu Y."/>
            <person name="Wu K."/>
            <person name="Fan W."/>
            <person name="Wang G."/>
        </authorList>
    </citation>
    <scope>NUCLEOTIDE SEQUENCE</scope>
    <source>
        <strain evidence="11">12Hb</strain>
    </source>
</reference>
<evidence type="ECO:0000313" key="12">
    <source>
        <dbReference type="Proteomes" id="UP000466442"/>
    </source>
</evidence>
<proteinExistence type="inferred from homology"/>
<keyword evidence="4 10" id="KW-0679">Respiratory chain</keyword>
<evidence type="ECO:0000313" key="11">
    <source>
        <dbReference type="EMBL" id="KAF6211965.1"/>
    </source>
</evidence>
<dbReference type="EMBL" id="WIXP02000004">
    <property type="protein sequence ID" value="KAF6211965.1"/>
    <property type="molecule type" value="Genomic_DNA"/>
</dbReference>
<evidence type="ECO:0000256" key="1">
    <source>
        <dbReference type="ARBA" id="ARBA00005882"/>
    </source>
</evidence>
<evidence type="ECO:0000256" key="8">
    <source>
        <dbReference type="ARBA" id="ARBA00023128"/>
    </source>
</evidence>
<dbReference type="InterPro" id="IPR038532">
    <property type="entry name" value="NDUFS4-like_sf"/>
</dbReference>
<evidence type="ECO:0000256" key="9">
    <source>
        <dbReference type="ARBA" id="ARBA00023136"/>
    </source>
</evidence>
<protein>
    <recommendedName>
        <fullName evidence="2 10">NADH dehydrogenase [ubiquinone] iron-sulfur protein 4, mitochondrial</fullName>
    </recommendedName>
</protein>
<keyword evidence="8 10" id="KW-0496">Mitochondrion</keyword>
<evidence type="ECO:0000256" key="7">
    <source>
        <dbReference type="ARBA" id="ARBA00022982"/>
    </source>
</evidence>
<comment type="caution">
    <text evidence="11">The sequence shown here is derived from an EMBL/GenBank/DDBJ whole genome shotgun (WGS) entry which is preliminary data.</text>
</comment>
<dbReference type="GO" id="GO:0005743">
    <property type="term" value="C:mitochondrial inner membrane"/>
    <property type="evidence" value="ECO:0007669"/>
    <property type="project" value="UniProtKB-SubCell"/>
</dbReference>
<keyword evidence="6 10" id="KW-0809">Transit peptide</keyword>
<comment type="function">
    <text evidence="10">Accessory subunit of the mitochondrial membrane respiratory chain NADH dehydrogenase (Complex I), that is believed not to be involved in catalysis. Complex I functions in the transfer of electrons from NADH to the respiratory chain. The immediate electron acceptor for the enzyme is believed to be ubiquinone.</text>
</comment>
<dbReference type="Pfam" id="PF04800">
    <property type="entry name" value="NDUS4"/>
    <property type="match status" value="1"/>
</dbReference>
<dbReference type="Proteomes" id="UP000466442">
    <property type="component" value="Unassembled WGS sequence"/>
</dbReference>
<comment type="similarity">
    <text evidence="1 10">Belongs to the complex I NDUFS4 subunit family.</text>
</comment>
<keyword evidence="5 10" id="KW-0999">Mitochondrion inner membrane</keyword>
<evidence type="ECO:0000256" key="10">
    <source>
        <dbReference type="RuleBase" id="RU367010"/>
    </source>
</evidence>
<dbReference type="PANTHER" id="PTHR12219:SF8">
    <property type="entry name" value="NADH DEHYDROGENASE [UBIQUINONE] IRON-SULFUR PROTEIN 4, MITOCHONDRIAL"/>
    <property type="match status" value="1"/>
</dbReference>